<comment type="caution">
    <text evidence="2">The sequence shown here is derived from an EMBL/GenBank/DDBJ whole genome shotgun (WGS) entry which is preliminary data.</text>
</comment>
<protein>
    <submittedName>
        <fullName evidence="2">Uncharacterized protein</fullName>
    </submittedName>
</protein>
<name>A0A9X2JUF6_9MICO</name>
<sequence>MGAAAALVVGLLGQGGAADVASASPAAAERVESTHRPAQPRGLRVAPAAETVTAYAYDGYVYLDSPAWLAAYGEGYEFRAQRAKPSAPVTLTKTVIRGTKRTTTKAPASIVDGFDGFKKGLTVQVATAKGKVLAKETRTFCLGGSERQRVEPTGRTEPIYPEFCGGSWFTKSTVFGVEQGWAARIDGYFEVETTQKNLVLTMSISEPVATFLGIPAGNRTLTQKVTVEDECELFECGEVGEQLMGTASEGFSTQAEDALTDRAQGLRTQGGHAAHAEGSGSDRRVNLFTLRDGGQHGDHPALGQAGSKPSSKRPARDTLPDLVSAPAWQIGVEVDEAGTDRLAFNANEWNAGPAPLVVEGYRKGAKEVMDGYQFFYRNGKEVGSTRAGTMEYHAAPEHDH</sequence>
<proteinExistence type="predicted"/>
<gene>
    <name evidence="2" type="ORF">APR03_000291</name>
</gene>
<reference evidence="2" key="1">
    <citation type="submission" date="2022-06" db="EMBL/GenBank/DDBJ databases">
        <title>Genomic Encyclopedia of Archaeal and Bacterial Type Strains, Phase II (KMG-II): from individual species to whole genera.</title>
        <authorList>
            <person name="Goeker M."/>
        </authorList>
    </citation>
    <scope>NUCLEOTIDE SEQUENCE</scope>
    <source>
        <strain evidence="2">DSM 26652</strain>
    </source>
</reference>
<organism evidence="2 3">
    <name type="scientific">Promicromonospora thailandica</name>
    <dbReference type="NCBI Taxonomy" id="765201"/>
    <lineage>
        <taxon>Bacteria</taxon>
        <taxon>Bacillati</taxon>
        <taxon>Actinomycetota</taxon>
        <taxon>Actinomycetes</taxon>
        <taxon>Micrococcales</taxon>
        <taxon>Promicromonosporaceae</taxon>
        <taxon>Promicromonospora</taxon>
    </lineage>
</organism>
<keyword evidence="3" id="KW-1185">Reference proteome</keyword>
<dbReference type="EMBL" id="JAMTCS010000001">
    <property type="protein sequence ID" value="MCP2262968.1"/>
    <property type="molecule type" value="Genomic_DNA"/>
</dbReference>
<dbReference type="AlphaFoldDB" id="A0A9X2JUF6"/>
<evidence type="ECO:0000313" key="3">
    <source>
        <dbReference type="Proteomes" id="UP001139493"/>
    </source>
</evidence>
<accession>A0A9X2JUF6</accession>
<feature type="region of interest" description="Disordered" evidence="1">
    <location>
        <begin position="290"/>
        <end position="318"/>
    </location>
</feature>
<evidence type="ECO:0000256" key="1">
    <source>
        <dbReference type="SAM" id="MobiDB-lite"/>
    </source>
</evidence>
<evidence type="ECO:0000313" key="2">
    <source>
        <dbReference type="EMBL" id="MCP2262968.1"/>
    </source>
</evidence>
<dbReference type="Proteomes" id="UP001139493">
    <property type="component" value="Unassembled WGS sequence"/>
</dbReference>